<keyword evidence="6" id="KW-0862">Zinc</keyword>
<keyword evidence="2 10" id="KW-0808">Transferase</keyword>
<comment type="catalytic activity">
    <reaction evidence="9">
        <text>N-acetyl-D-glucosamine + ATP = N-acetyl-D-glucosamine 6-phosphate + ADP + H(+)</text>
        <dbReference type="Rhea" id="RHEA:17417"/>
        <dbReference type="ChEBI" id="CHEBI:15378"/>
        <dbReference type="ChEBI" id="CHEBI:30616"/>
        <dbReference type="ChEBI" id="CHEBI:57513"/>
        <dbReference type="ChEBI" id="CHEBI:456216"/>
        <dbReference type="ChEBI" id="CHEBI:506227"/>
        <dbReference type="EC" id="2.7.1.59"/>
    </reaction>
</comment>
<dbReference type="EMBL" id="CP162602">
    <property type="protein sequence ID" value="XDK26446.1"/>
    <property type="molecule type" value="Genomic_DNA"/>
</dbReference>
<dbReference type="KEGG" id="vih:AB0763_15480"/>
<evidence type="ECO:0000313" key="10">
    <source>
        <dbReference type="EMBL" id="XDK26446.1"/>
    </source>
</evidence>
<dbReference type="GO" id="GO:0005524">
    <property type="term" value="F:ATP binding"/>
    <property type="evidence" value="ECO:0007669"/>
    <property type="project" value="UniProtKB-KW"/>
</dbReference>
<evidence type="ECO:0000256" key="7">
    <source>
        <dbReference type="ARBA" id="ARBA00022840"/>
    </source>
</evidence>
<keyword evidence="5 10" id="KW-0418">Kinase</keyword>
<dbReference type="RefSeq" id="WP_306099337.1">
    <property type="nucleotide sequence ID" value="NZ_CP162602.1"/>
</dbReference>
<dbReference type="GO" id="GO:0045127">
    <property type="term" value="F:N-acetylglucosamine kinase activity"/>
    <property type="evidence" value="ECO:0007669"/>
    <property type="project" value="UniProtKB-EC"/>
</dbReference>
<evidence type="ECO:0000256" key="3">
    <source>
        <dbReference type="ARBA" id="ARBA00022723"/>
    </source>
</evidence>
<dbReference type="EC" id="2.7.1.59" evidence="1"/>
<keyword evidence="4" id="KW-0547">Nucleotide-binding</keyword>
<evidence type="ECO:0000256" key="9">
    <source>
        <dbReference type="ARBA" id="ARBA00049065"/>
    </source>
</evidence>
<dbReference type="PROSITE" id="PS01125">
    <property type="entry name" value="ROK"/>
    <property type="match status" value="1"/>
</dbReference>
<evidence type="ECO:0000256" key="5">
    <source>
        <dbReference type="ARBA" id="ARBA00022777"/>
    </source>
</evidence>
<proteinExistence type="predicted"/>
<gene>
    <name evidence="10" type="primary">nagK</name>
    <name evidence="10" type="ORF">AB0763_15480</name>
</gene>
<keyword evidence="8" id="KW-0119">Carbohydrate metabolism</keyword>
<dbReference type="InterPro" id="IPR000600">
    <property type="entry name" value="ROK"/>
</dbReference>
<dbReference type="InterPro" id="IPR043129">
    <property type="entry name" value="ATPase_NBD"/>
</dbReference>
<accession>A0AB39HK12</accession>
<dbReference type="PANTHER" id="PTHR18964">
    <property type="entry name" value="ROK (REPRESSOR, ORF, KINASE) FAMILY"/>
    <property type="match status" value="1"/>
</dbReference>
<sequence>MLYGFDIGGTKIELCVFDSAQQAVHKKRVATPTKDYQALLNAVVQLAQEADKQFNTQGSIGVGIPGIEDAVTRKVQTVNVPAANGQCLGPDLEALLLRPIKIENDANCFALSESHAEHSQGMTTVLGVILGTGCGTGIVHHGKIISGHNHMAGEYGHTRLPIDAWWALGENPPLFECGCGKKGCLDAYLSGRGFEKLYHAYYQEQLSAEEIVARFSQREGKACEHVDRFMSVLSKSLASIITILDPDIVVFGGGLSNFTWLIDKLASHIQPELMPGVQAPKFVAAQFGDSGGVRGAAFLNLPSEQ</sequence>
<dbReference type="GO" id="GO:0046872">
    <property type="term" value="F:metal ion binding"/>
    <property type="evidence" value="ECO:0007669"/>
    <property type="project" value="UniProtKB-KW"/>
</dbReference>
<keyword evidence="3" id="KW-0479">Metal-binding</keyword>
<dbReference type="NCBIfam" id="NF009835">
    <property type="entry name" value="PRK13310.1"/>
    <property type="match status" value="1"/>
</dbReference>
<evidence type="ECO:0000256" key="2">
    <source>
        <dbReference type="ARBA" id="ARBA00022679"/>
    </source>
</evidence>
<dbReference type="Pfam" id="PF00480">
    <property type="entry name" value="ROK"/>
    <property type="match status" value="1"/>
</dbReference>
<evidence type="ECO:0000256" key="4">
    <source>
        <dbReference type="ARBA" id="ARBA00022741"/>
    </source>
</evidence>
<organism evidence="10">
    <name type="scientific">Vibrio sp. HB236076</name>
    <dbReference type="NCBI Taxonomy" id="3232307"/>
    <lineage>
        <taxon>Bacteria</taxon>
        <taxon>Pseudomonadati</taxon>
        <taxon>Pseudomonadota</taxon>
        <taxon>Gammaproteobacteria</taxon>
        <taxon>Vibrionales</taxon>
        <taxon>Vibrionaceae</taxon>
        <taxon>Vibrio</taxon>
    </lineage>
</organism>
<protein>
    <recommendedName>
        <fullName evidence="1">N-acetylglucosamine kinase</fullName>
        <ecNumber evidence="1">2.7.1.59</ecNumber>
    </recommendedName>
</protein>
<dbReference type="PANTHER" id="PTHR18964:SF162">
    <property type="entry name" value="N-ACETYL-D-GLUCOSAMINE KINASE"/>
    <property type="match status" value="1"/>
</dbReference>
<dbReference type="Gene3D" id="3.30.420.40">
    <property type="match status" value="2"/>
</dbReference>
<dbReference type="AlphaFoldDB" id="A0AB39HK12"/>
<keyword evidence="10" id="KW-0614">Plasmid</keyword>
<evidence type="ECO:0000256" key="6">
    <source>
        <dbReference type="ARBA" id="ARBA00022833"/>
    </source>
</evidence>
<dbReference type="CDD" id="cd24057">
    <property type="entry name" value="ASKHA_NBD_ROK_NAGK"/>
    <property type="match status" value="1"/>
</dbReference>
<evidence type="ECO:0000256" key="1">
    <source>
        <dbReference type="ARBA" id="ARBA00012122"/>
    </source>
</evidence>
<dbReference type="SUPFAM" id="SSF53067">
    <property type="entry name" value="Actin-like ATPase domain"/>
    <property type="match status" value="1"/>
</dbReference>
<keyword evidence="7" id="KW-0067">ATP-binding</keyword>
<reference evidence="10" key="1">
    <citation type="submission" date="2024-07" db="EMBL/GenBank/DDBJ databases">
        <title>Genome Analysis of a Potential Novel Vibrio Species Secreting pH- and Thermo-stable Alginate Lyase and its Application in Producing Alginate Oligosaccharides.</title>
        <authorList>
            <person name="Huang H."/>
            <person name="Bao K."/>
        </authorList>
    </citation>
    <scope>NUCLEOTIDE SEQUENCE</scope>
    <source>
        <strain evidence="10">HB236076</strain>
        <plasmid evidence="10">p-HB236076</plasmid>
    </source>
</reference>
<name>A0AB39HK12_9VIBR</name>
<dbReference type="InterPro" id="IPR049874">
    <property type="entry name" value="ROK_cs"/>
</dbReference>
<evidence type="ECO:0000256" key="8">
    <source>
        <dbReference type="ARBA" id="ARBA00023277"/>
    </source>
</evidence>
<geneLocation type="plasmid" evidence="10">
    <name>p-HB236076</name>
</geneLocation>